<evidence type="ECO:0000256" key="1">
    <source>
        <dbReference type="ARBA" id="ARBA00022490"/>
    </source>
</evidence>
<sequence length="199" mass="21787">MIAFVRGVFAHKTPAQVIVDVNGVGYDLHISLHTFSAISNLEKGQLFTYLHITENGHTLYGFHELREKDLFLQLISVSGVGASTARMMLSGMRPEEIVKAIVQGNAKQLEGIKGIGKKTAERLILELKDKLNKQAPDVAMLSPVDAQQYSMETDALNALVSLGIARPLAEQALKKALKSNHLTDDLTLEALIKMALKNI</sequence>
<comment type="caution">
    <text evidence="6">Lacks conserved residue(s) required for the propagation of feature annotation.</text>
</comment>
<dbReference type="GO" id="GO:0000400">
    <property type="term" value="F:four-way junction DNA binding"/>
    <property type="evidence" value="ECO:0007669"/>
    <property type="project" value="UniProtKB-UniRule"/>
</dbReference>
<name>A0A917J2R6_9BACT</name>
<proteinExistence type="inferred from homology"/>
<gene>
    <name evidence="6 8" type="primary">ruvA</name>
    <name evidence="8" type="ORF">GCM10011379_47350</name>
</gene>
<keyword evidence="2 6" id="KW-0227">DNA damage</keyword>
<evidence type="ECO:0000256" key="6">
    <source>
        <dbReference type="HAMAP-Rule" id="MF_00031"/>
    </source>
</evidence>
<dbReference type="SMART" id="SM00278">
    <property type="entry name" value="HhH1"/>
    <property type="match status" value="2"/>
</dbReference>
<comment type="caution">
    <text evidence="8">The sequence shown here is derived from an EMBL/GenBank/DDBJ whole genome shotgun (WGS) entry which is preliminary data.</text>
</comment>
<keyword evidence="9" id="KW-1185">Reference proteome</keyword>
<evidence type="ECO:0000313" key="8">
    <source>
        <dbReference type="EMBL" id="GGH78860.1"/>
    </source>
</evidence>
<keyword evidence="8" id="KW-0547">Nucleotide-binding</keyword>
<dbReference type="InterPro" id="IPR036267">
    <property type="entry name" value="RuvA_C_sf"/>
</dbReference>
<accession>A0A917J2R6</accession>
<dbReference type="Pfam" id="PF01330">
    <property type="entry name" value="RuvA_N"/>
    <property type="match status" value="1"/>
</dbReference>
<dbReference type="GO" id="GO:0005737">
    <property type="term" value="C:cytoplasm"/>
    <property type="evidence" value="ECO:0007669"/>
    <property type="project" value="UniProtKB-SubCell"/>
</dbReference>
<keyword evidence="1 6" id="KW-0963">Cytoplasm</keyword>
<feature type="region of interest" description="Domain III" evidence="6">
    <location>
        <begin position="145"/>
        <end position="199"/>
    </location>
</feature>
<evidence type="ECO:0000256" key="3">
    <source>
        <dbReference type="ARBA" id="ARBA00023125"/>
    </source>
</evidence>
<dbReference type="InterPro" id="IPR012340">
    <property type="entry name" value="NA-bd_OB-fold"/>
</dbReference>
<dbReference type="Gene3D" id="1.10.8.10">
    <property type="entry name" value="DNA helicase RuvA subunit, C-terminal domain"/>
    <property type="match status" value="1"/>
</dbReference>
<comment type="similarity">
    <text evidence="6">Belongs to the RuvA family.</text>
</comment>
<reference evidence="8" key="1">
    <citation type="journal article" date="2014" name="Int. J. Syst. Evol. Microbiol.">
        <title>Complete genome sequence of Corynebacterium casei LMG S-19264T (=DSM 44701T), isolated from a smear-ripened cheese.</title>
        <authorList>
            <consortium name="US DOE Joint Genome Institute (JGI-PGF)"/>
            <person name="Walter F."/>
            <person name="Albersmeier A."/>
            <person name="Kalinowski J."/>
            <person name="Ruckert C."/>
        </authorList>
    </citation>
    <scope>NUCLEOTIDE SEQUENCE</scope>
    <source>
        <strain evidence="8">CGMCC 1.15290</strain>
    </source>
</reference>
<dbReference type="Proteomes" id="UP000627292">
    <property type="component" value="Unassembled WGS sequence"/>
</dbReference>
<dbReference type="Gene3D" id="2.40.50.140">
    <property type="entry name" value="Nucleic acid-binding proteins"/>
    <property type="match status" value="1"/>
</dbReference>
<comment type="function">
    <text evidence="6">The RuvA-RuvB-RuvC complex processes Holliday junction (HJ) DNA during genetic recombination and DNA repair, while the RuvA-RuvB complex plays an important role in the rescue of blocked DNA replication forks via replication fork reversal (RFR). RuvA specifically binds to HJ cruciform DNA, conferring on it an open structure. The RuvB hexamer acts as an ATP-dependent pump, pulling dsDNA into and through the RuvAB complex. HJ branch migration allows RuvC to scan DNA until it finds its consensus sequence, where it cleaves and resolves the cruciform DNA.</text>
</comment>
<dbReference type="Pfam" id="PF07499">
    <property type="entry name" value="RuvA_C"/>
    <property type="match status" value="1"/>
</dbReference>
<feature type="domain" description="Helix-hairpin-helix DNA-binding motif class 1" evidence="7">
    <location>
        <begin position="72"/>
        <end position="91"/>
    </location>
</feature>
<dbReference type="SUPFAM" id="SSF47781">
    <property type="entry name" value="RuvA domain 2-like"/>
    <property type="match status" value="1"/>
</dbReference>
<dbReference type="GO" id="GO:0009379">
    <property type="term" value="C:Holliday junction helicase complex"/>
    <property type="evidence" value="ECO:0007669"/>
    <property type="project" value="InterPro"/>
</dbReference>
<dbReference type="Pfam" id="PF14520">
    <property type="entry name" value="HHH_5"/>
    <property type="match status" value="1"/>
</dbReference>
<dbReference type="GO" id="GO:0005524">
    <property type="term" value="F:ATP binding"/>
    <property type="evidence" value="ECO:0007669"/>
    <property type="project" value="InterPro"/>
</dbReference>
<protein>
    <recommendedName>
        <fullName evidence="6">Holliday junction branch migration complex subunit RuvA</fullName>
    </recommendedName>
</protein>
<keyword evidence="3 6" id="KW-0238">DNA-binding</keyword>
<dbReference type="InterPro" id="IPR003583">
    <property type="entry name" value="Hlx-hairpin-Hlx_DNA-bd_motif"/>
</dbReference>
<dbReference type="EMBL" id="BMIB01000005">
    <property type="protein sequence ID" value="GGH78860.1"/>
    <property type="molecule type" value="Genomic_DNA"/>
</dbReference>
<evidence type="ECO:0000313" key="9">
    <source>
        <dbReference type="Proteomes" id="UP000627292"/>
    </source>
</evidence>
<evidence type="ECO:0000259" key="7">
    <source>
        <dbReference type="SMART" id="SM00278"/>
    </source>
</evidence>
<dbReference type="RefSeq" id="WP_188957149.1">
    <property type="nucleotide sequence ID" value="NZ_BMIB01000005.1"/>
</dbReference>
<dbReference type="SUPFAM" id="SSF46929">
    <property type="entry name" value="DNA helicase RuvA subunit, C-terminal domain"/>
    <property type="match status" value="1"/>
</dbReference>
<dbReference type="Gene3D" id="1.10.150.20">
    <property type="entry name" value="5' to 3' exonuclease, C-terminal subdomain"/>
    <property type="match status" value="1"/>
</dbReference>
<keyword evidence="8" id="KW-0347">Helicase</keyword>
<evidence type="ECO:0000256" key="5">
    <source>
        <dbReference type="ARBA" id="ARBA00023204"/>
    </source>
</evidence>
<dbReference type="HAMAP" id="MF_00031">
    <property type="entry name" value="DNA_HJ_migration_RuvA"/>
    <property type="match status" value="1"/>
</dbReference>
<dbReference type="NCBIfam" id="TIGR00084">
    <property type="entry name" value="ruvA"/>
    <property type="match status" value="1"/>
</dbReference>
<dbReference type="InterPro" id="IPR013849">
    <property type="entry name" value="DNA_helicase_Holl-junc_RuvA_I"/>
</dbReference>
<keyword evidence="5 6" id="KW-0234">DNA repair</keyword>
<comment type="subunit">
    <text evidence="6">Homotetramer. Forms an RuvA(8)-RuvB(12)-Holliday junction (HJ) complex. HJ DNA is sandwiched between 2 RuvA tetramers; dsDNA enters through RuvA and exits via RuvB. An RuvB hexamer assembles on each DNA strand where it exits the tetramer. Each RuvB hexamer is contacted by two RuvA subunits (via domain III) on 2 adjacent RuvB subunits; this complex drives branch migration. In the full resolvosome a probable DNA-RuvA(4)-RuvB(12)-RuvC(2) complex forms which resolves the HJ.</text>
</comment>
<dbReference type="CDD" id="cd14332">
    <property type="entry name" value="UBA_RuvA_C"/>
    <property type="match status" value="1"/>
</dbReference>
<comment type="domain">
    <text evidence="6">Has three domains with a flexible linker between the domains II and III and assumes an 'L' shape. Domain III is highly mobile and contacts RuvB.</text>
</comment>
<keyword evidence="8" id="KW-0378">Hydrolase</keyword>
<dbReference type="InterPro" id="IPR010994">
    <property type="entry name" value="RuvA_2-like"/>
</dbReference>
<dbReference type="GO" id="GO:0048476">
    <property type="term" value="C:Holliday junction resolvase complex"/>
    <property type="evidence" value="ECO:0007669"/>
    <property type="project" value="UniProtKB-UniRule"/>
</dbReference>
<dbReference type="InterPro" id="IPR011114">
    <property type="entry name" value="RuvA_C"/>
</dbReference>
<evidence type="ECO:0000256" key="4">
    <source>
        <dbReference type="ARBA" id="ARBA00023172"/>
    </source>
</evidence>
<comment type="subcellular location">
    <subcellularLocation>
        <location evidence="6">Cytoplasm</location>
    </subcellularLocation>
</comment>
<dbReference type="AlphaFoldDB" id="A0A917J2R6"/>
<dbReference type="GO" id="GO:0006281">
    <property type="term" value="P:DNA repair"/>
    <property type="evidence" value="ECO:0007669"/>
    <property type="project" value="UniProtKB-UniRule"/>
</dbReference>
<dbReference type="GO" id="GO:0006310">
    <property type="term" value="P:DNA recombination"/>
    <property type="evidence" value="ECO:0007669"/>
    <property type="project" value="UniProtKB-UniRule"/>
</dbReference>
<dbReference type="GO" id="GO:0009378">
    <property type="term" value="F:four-way junction helicase activity"/>
    <property type="evidence" value="ECO:0007669"/>
    <property type="project" value="InterPro"/>
</dbReference>
<reference evidence="8" key="2">
    <citation type="submission" date="2020-09" db="EMBL/GenBank/DDBJ databases">
        <authorList>
            <person name="Sun Q."/>
            <person name="Zhou Y."/>
        </authorList>
    </citation>
    <scope>NUCLEOTIDE SEQUENCE</scope>
    <source>
        <strain evidence="8">CGMCC 1.15290</strain>
    </source>
</reference>
<feature type="domain" description="Helix-hairpin-helix DNA-binding motif class 1" evidence="7">
    <location>
        <begin position="107"/>
        <end position="126"/>
    </location>
</feature>
<organism evidence="8 9">
    <name type="scientific">Filimonas zeae</name>
    <dbReference type="NCBI Taxonomy" id="1737353"/>
    <lineage>
        <taxon>Bacteria</taxon>
        <taxon>Pseudomonadati</taxon>
        <taxon>Bacteroidota</taxon>
        <taxon>Chitinophagia</taxon>
        <taxon>Chitinophagales</taxon>
        <taxon>Chitinophagaceae</taxon>
        <taxon>Filimonas</taxon>
    </lineage>
</organism>
<evidence type="ECO:0000256" key="2">
    <source>
        <dbReference type="ARBA" id="ARBA00022763"/>
    </source>
</evidence>
<keyword evidence="4 6" id="KW-0233">DNA recombination</keyword>
<dbReference type="InterPro" id="IPR000085">
    <property type="entry name" value="RuvA"/>
</dbReference>
<dbReference type="SUPFAM" id="SSF50249">
    <property type="entry name" value="Nucleic acid-binding proteins"/>
    <property type="match status" value="1"/>
</dbReference>
<keyword evidence="8" id="KW-0067">ATP-binding</keyword>